<dbReference type="PROSITE" id="PS52050">
    <property type="entry name" value="WYL"/>
    <property type="match status" value="1"/>
</dbReference>
<evidence type="ECO:0000259" key="1">
    <source>
        <dbReference type="Pfam" id="PF13280"/>
    </source>
</evidence>
<reference evidence="3 4" key="1">
    <citation type="journal article" date="2009" name="Stand. Genomic Sci.">
        <title>Complete genome sequence of Desulfotomaculum acetoxidans type strain (5575).</title>
        <authorList>
            <person name="Spring S."/>
            <person name="Lapidus A."/>
            <person name="Schroder M."/>
            <person name="Gleim D."/>
            <person name="Sims D."/>
            <person name="Meincke L."/>
            <person name="Glavina Del Rio T."/>
            <person name="Tice H."/>
            <person name="Copeland A."/>
            <person name="Cheng J.F."/>
            <person name="Lucas S."/>
            <person name="Chen F."/>
            <person name="Nolan M."/>
            <person name="Bruce D."/>
            <person name="Goodwin L."/>
            <person name="Pitluck S."/>
            <person name="Ivanova N."/>
            <person name="Mavromatis K."/>
            <person name="Mikhailova N."/>
            <person name="Pati A."/>
            <person name="Chen A."/>
            <person name="Palaniappan K."/>
            <person name="Land M."/>
            <person name="Hauser L."/>
            <person name="Chang Y.J."/>
            <person name="Jeffries C.D."/>
            <person name="Chain P."/>
            <person name="Saunders E."/>
            <person name="Brettin T."/>
            <person name="Detter J.C."/>
            <person name="Goker M."/>
            <person name="Bristow J."/>
            <person name="Eisen J.A."/>
            <person name="Markowitz V."/>
            <person name="Hugenholtz P."/>
            <person name="Kyrpides N.C."/>
            <person name="Klenk H.P."/>
            <person name="Han C."/>
        </authorList>
    </citation>
    <scope>NUCLEOTIDE SEQUENCE [LARGE SCALE GENOMIC DNA]</scope>
    <source>
        <strain evidence="4">ATCC 49208 / DSM 771 / VKM B-1644</strain>
    </source>
</reference>
<sequence length="433" mass="49544">MAKQKEVEKRRTEILEYLSIQEDRQASFNDLAIYFKLSARAIKLDCIELEKQSLVVRYRGGVKITGVGLECLGNISKLTARPLKRKHLRQLVILRILSNLIGTAKHRAGLTFTEIYNATGLGDWGCGDKVELGFTKDAVKNDLEELSVEGLVGCTGDRYHPGSFLMAPFVLTNRQSQQLQHYLNSLPAVLPMEPNEINSIREKLNASLVVGGDDARYEEQVKLFLREVMHGYLPEESQNVEVAQTLRECVVRRKVVEVIYRGRRARLKPLGVIYHWRRGLWYVIAFGGRAQGKVPLVFRLDRMEKAEQLDRDFAMPGEEEVSQLLSRYWGVSGDKTFQVEVRFRNTSWDTNAVERMICEMNYRKSYYDGCQVKLYPDGSAILRDEITGLSEFKSWLRGYGDVVEVISPLWLQESVKETAGRMLAVYRGEDPYA</sequence>
<protein>
    <submittedName>
        <fullName evidence="3">Uncharacterized protein</fullName>
    </submittedName>
</protein>
<evidence type="ECO:0000313" key="3">
    <source>
        <dbReference type="EMBL" id="ACV63740.1"/>
    </source>
</evidence>
<keyword evidence="4" id="KW-1185">Reference proteome</keyword>
<dbReference type="Proteomes" id="UP000002217">
    <property type="component" value="Chromosome"/>
</dbReference>
<dbReference type="KEGG" id="dae:Dtox_2986"/>
<feature type="domain" description="WYL" evidence="1">
    <location>
        <begin position="242"/>
        <end position="307"/>
    </location>
</feature>
<dbReference type="InterPro" id="IPR026881">
    <property type="entry name" value="WYL_dom"/>
</dbReference>
<dbReference type="STRING" id="485916.Dtox_2986"/>
<dbReference type="PANTHER" id="PTHR34580">
    <property type="match status" value="1"/>
</dbReference>
<dbReference type="Pfam" id="PF13280">
    <property type="entry name" value="WYL"/>
    <property type="match status" value="1"/>
</dbReference>
<evidence type="ECO:0000313" key="4">
    <source>
        <dbReference type="Proteomes" id="UP000002217"/>
    </source>
</evidence>
<name>C8W3F4_DESAS</name>
<dbReference type="OrthoDB" id="9767131at2"/>
<dbReference type="RefSeq" id="WP_015758432.1">
    <property type="nucleotide sequence ID" value="NC_013216.1"/>
</dbReference>
<dbReference type="InterPro" id="IPR051534">
    <property type="entry name" value="CBASS_pafABC_assoc_protein"/>
</dbReference>
<accession>C8W3F4</accession>
<proteinExistence type="predicted"/>
<dbReference type="eggNOG" id="COG2378">
    <property type="taxonomic scope" value="Bacteria"/>
</dbReference>
<dbReference type="EMBL" id="CP001720">
    <property type="protein sequence ID" value="ACV63740.1"/>
    <property type="molecule type" value="Genomic_DNA"/>
</dbReference>
<feature type="domain" description="WCX" evidence="2">
    <location>
        <begin position="361"/>
        <end position="423"/>
    </location>
</feature>
<dbReference type="HOGENOM" id="CLU_051813_0_0_9"/>
<dbReference type="Pfam" id="PF25583">
    <property type="entry name" value="WCX"/>
    <property type="match status" value="1"/>
</dbReference>
<evidence type="ECO:0000259" key="2">
    <source>
        <dbReference type="Pfam" id="PF25583"/>
    </source>
</evidence>
<gene>
    <name evidence="3" type="ordered locus">Dtox_2986</name>
</gene>
<dbReference type="InterPro" id="IPR057727">
    <property type="entry name" value="WCX_dom"/>
</dbReference>
<dbReference type="PANTHER" id="PTHR34580:SF1">
    <property type="entry name" value="PROTEIN PAFC"/>
    <property type="match status" value="1"/>
</dbReference>
<organism evidence="3 4">
    <name type="scientific">Desulfofarcimen acetoxidans (strain ATCC 49208 / DSM 771 / KCTC 5769 / VKM B-1644 / 5575)</name>
    <name type="common">Desulfotomaculum acetoxidans</name>
    <dbReference type="NCBI Taxonomy" id="485916"/>
    <lineage>
        <taxon>Bacteria</taxon>
        <taxon>Bacillati</taxon>
        <taxon>Bacillota</taxon>
        <taxon>Clostridia</taxon>
        <taxon>Eubacteriales</taxon>
        <taxon>Peptococcaceae</taxon>
        <taxon>Desulfofarcimen</taxon>
    </lineage>
</organism>
<dbReference type="AlphaFoldDB" id="C8W3F4"/>